<feature type="transmembrane region" description="Helical" evidence="1">
    <location>
        <begin position="410"/>
        <end position="433"/>
    </location>
</feature>
<dbReference type="RefSeq" id="WP_186854341.1">
    <property type="nucleotide sequence ID" value="NZ_JACOPG010000003.1"/>
</dbReference>
<reference evidence="2 3" key="1">
    <citation type="submission" date="2020-08" db="EMBL/GenBank/DDBJ databases">
        <title>Genome public.</title>
        <authorList>
            <person name="Liu C."/>
            <person name="Sun Q."/>
        </authorList>
    </citation>
    <scope>NUCLEOTIDE SEQUENCE [LARGE SCALE GENOMIC DNA]</scope>
    <source>
        <strain evidence="2 3">NSJ-9</strain>
    </source>
</reference>
<protein>
    <submittedName>
        <fullName evidence="2">Uncharacterized protein</fullName>
    </submittedName>
</protein>
<keyword evidence="3" id="KW-1185">Reference proteome</keyword>
<dbReference type="Proteomes" id="UP000643810">
    <property type="component" value="Unassembled WGS sequence"/>
</dbReference>
<evidence type="ECO:0000256" key="1">
    <source>
        <dbReference type="SAM" id="Phobius"/>
    </source>
</evidence>
<sequence length="455" mass="52383">MANYENDIYLMLPLADNQKNWRLDELGVLKQASLDKQTAYASVPDDFSRSLLNNLQSYLEYECNNVVVDELRMAYLGQYEFLHSTDDYPKHGEDPDVVGTSTCQLILTAHQPTHMYILTVVLPKDTVKDFSTTQVLDQLSHESLWIACPKDAGQYLGINTKKYAAIPDYVDLYDYLKYKYGLLKCGSGKAFLLLSDRPEKEDEFRCMMAGETYDSQHQDFHIASDNISQICQTNHAQYDYYQVYMSEMVVACIMENFSENMEERIDITATYAFIVILAMFQNTSIEKVNMQISNALANDGDISHQEILGLYRNFGKTVRFWEKNNYKYWGTQQEAQCIVEAFGNKELKETYYEHQEFLEHIVELKGAQTEERNGTILNIVATILAVIQVQDFVVELLEGFYKKAGIDVTYAGSTFSTLIICGTFSFVLVLIIINRMRSKMRKGSMHIKELKDYDI</sequence>
<keyword evidence="1" id="KW-0812">Transmembrane</keyword>
<organism evidence="2 3">
    <name type="scientific">Roseburia lenta</name>
    <dbReference type="NCBI Taxonomy" id="2763061"/>
    <lineage>
        <taxon>Bacteria</taxon>
        <taxon>Bacillati</taxon>
        <taxon>Bacillota</taxon>
        <taxon>Clostridia</taxon>
        <taxon>Lachnospirales</taxon>
        <taxon>Lachnospiraceae</taxon>
        <taxon>Roseburia</taxon>
    </lineage>
</organism>
<name>A0ABR7GHK7_9FIRM</name>
<evidence type="ECO:0000313" key="3">
    <source>
        <dbReference type="Proteomes" id="UP000643810"/>
    </source>
</evidence>
<gene>
    <name evidence="2" type="ORF">H8R94_07910</name>
</gene>
<proteinExistence type="predicted"/>
<evidence type="ECO:0000313" key="2">
    <source>
        <dbReference type="EMBL" id="MBC5686521.1"/>
    </source>
</evidence>
<comment type="caution">
    <text evidence="2">The sequence shown here is derived from an EMBL/GenBank/DDBJ whole genome shotgun (WGS) entry which is preliminary data.</text>
</comment>
<keyword evidence="1" id="KW-0472">Membrane</keyword>
<accession>A0ABR7GHK7</accession>
<dbReference type="EMBL" id="JACOPG010000003">
    <property type="protein sequence ID" value="MBC5686521.1"/>
    <property type="molecule type" value="Genomic_DNA"/>
</dbReference>
<keyword evidence="1" id="KW-1133">Transmembrane helix</keyword>